<evidence type="ECO:0000313" key="2">
    <source>
        <dbReference type="EMBL" id="BDT63334.1"/>
    </source>
</evidence>
<reference evidence="2" key="1">
    <citation type="submission" date="2022-10" db="EMBL/GenBank/DDBJ databases">
        <title>Genome sequences of endogenous nimaviruses in decapod crustaceans.</title>
        <authorList>
            <person name="Kawato S."/>
            <person name="Nozaki R."/>
            <person name="Kondo H."/>
            <person name="Hirono I."/>
        </authorList>
    </citation>
    <scope>NUCLEOTIDE SEQUENCE</scope>
    <source>
        <strain evidence="2">TUMSAT20210906</strain>
    </source>
</reference>
<feature type="region of interest" description="Disordered" evidence="1">
    <location>
        <begin position="194"/>
        <end position="234"/>
    </location>
</feature>
<sequence>MEEINPFKIPTLTIGPNLYQKFDQKFLNTLFARWKSLEKKIFQVEYIGNDLSRGFTILAAAKEYYKDHPREYRQLNVISPISFLNCEYAFNFDFKHPSHKMGFRKSANNTEKSSSSSTDYKTKFENSVLNYKNKIDKGRMVLENLENKRSESNNNNDNDNNLNRERIRIKLAEEAQILRQKFINLLQNTNKNNKSLELKEKRNVESGGNDDNNDDGSDIDNHHDDDDDDDNDDNNNNIFDDYRIEIDIPFLIADYNEFINWSKIIDGDILNLAAYVCFSNSDIYF</sequence>
<dbReference type="EMBL" id="LC738883">
    <property type="protein sequence ID" value="BDT63334.1"/>
    <property type="molecule type" value="Genomic_DNA"/>
</dbReference>
<organism evidence="2">
    <name type="scientific">Armadillidium vulgare clopovirus</name>
    <dbReference type="NCBI Taxonomy" id="2984284"/>
    <lineage>
        <taxon>Viruses</taxon>
        <taxon>Viruses incertae sedis</taxon>
        <taxon>Naldaviricetes</taxon>
        <taxon>Nimaviridae</taxon>
    </lineage>
</organism>
<name>A0A9C7BNE9_9VIRU</name>
<accession>A0A9C7BNE9</accession>
<proteinExistence type="predicted"/>
<protein>
    <submittedName>
        <fullName evidence="2">Uncharacterized protein</fullName>
    </submittedName>
</protein>
<evidence type="ECO:0000256" key="1">
    <source>
        <dbReference type="SAM" id="MobiDB-lite"/>
    </source>
</evidence>
<feature type="compositionally biased region" description="Basic and acidic residues" evidence="1">
    <location>
        <begin position="194"/>
        <end position="204"/>
    </location>
</feature>